<organism evidence="1 2">
    <name type="scientific">Engelhardtia mirabilis</name>
    <dbReference type="NCBI Taxonomy" id="2528011"/>
    <lineage>
        <taxon>Bacteria</taxon>
        <taxon>Pseudomonadati</taxon>
        <taxon>Planctomycetota</taxon>
        <taxon>Planctomycetia</taxon>
        <taxon>Planctomycetia incertae sedis</taxon>
        <taxon>Engelhardtia</taxon>
    </lineage>
</organism>
<dbReference type="AlphaFoldDB" id="A0A518BNI0"/>
<keyword evidence="2" id="KW-1185">Reference proteome</keyword>
<protein>
    <recommendedName>
        <fullName evidence="3">EF-hand domain-containing protein</fullName>
    </recommendedName>
</protein>
<reference evidence="1 2" key="1">
    <citation type="submission" date="2019-02" db="EMBL/GenBank/DDBJ databases">
        <title>Deep-cultivation of Planctomycetes and their phenomic and genomic characterization uncovers novel biology.</title>
        <authorList>
            <person name="Wiegand S."/>
            <person name="Jogler M."/>
            <person name="Boedeker C."/>
            <person name="Pinto D."/>
            <person name="Vollmers J."/>
            <person name="Rivas-Marin E."/>
            <person name="Kohn T."/>
            <person name="Peeters S.H."/>
            <person name="Heuer A."/>
            <person name="Rast P."/>
            <person name="Oberbeckmann S."/>
            <person name="Bunk B."/>
            <person name="Jeske O."/>
            <person name="Meyerdierks A."/>
            <person name="Storesund J.E."/>
            <person name="Kallscheuer N."/>
            <person name="Luecker S."/>
            <person name="Lage O.M."/>
            <person name="Pohl T."/>
            <person name="Merkel B.J."/>
            <person name="Hornburger P."/>
            <person name="Mueller R.-W."/>
            <person name="Bruemmer F."/>
            <person name="Labrenz M."/>
            <person name="Spormann A.M."/>
            <person name="Op den Camp H."/>
            <person name="Overmann J."/>
            <person name="Amann R."/>
            <person name="Jetten M.S.M."/>
            <person name="Mascher T."/>
            <person name="Medema M.H."/>
            <person name="Devos D.P."/>
            <person name="Kaster A.-K."/>
            <person name="Ovreas L."/>
            <person name="Rohde M."/>
            <person name="Galperin M.Y."/>
            <person name="Jogler C."/>
        </authorList>
    </citation>
    <scope>NUCLEOTIDE SEQUENCE [LARGE SCALE GENOMIC DNA]</scope>
    <source>
        <strain evidence="1 2">Pla133</strain>
    </source>
</reference>
<dbReference type="KEGG" id="pbap:Pla133_36320"/>
<sequence length="111" mass="12125">MGLSEFLLSGRAVYGHELDDVVKSGRRFRRTHRRFSKETSKRLDALEHDVGYLTLVLGTLLAKANDKGLVTLDEIRGTLGELDEVDGVRDGRLSVEVLRDLASGVGGADDA</sequence>
<proteinExistence type="predicted"/>
<name>A0A518BNI0_9BACT</name>
<gene>
    <name evidence="1" type="ORF">Pla133_36320</name>
</gene>
<evidence type="ECO:0000313" key="2">
    <source>
        <dbReference type="Proteomes" id="UP000316921"/>
    </source>
</evidence>
<dbReference type="RefSeq" id="WP_145067624.1">
    <property type="nucleotide sequence ID" value="NZ_CP036287.1"/>
</dbReference>
<dbReference type="Proteomes" id="UP000316921">
    <property type="component" value="Chromosome"/>
</dbReference>
<dbReference type="EMBL" id="CP036287">
    <property type="protein sequence ID" value="QDU68534.1"/>
    <property type="molecule type" value="Genomic_DNA"/>
</dbReference>
<evidence type="ECO:0000313" key="1">
    <source>
        <dbReference type="EMBL" id="QDU68534.1"/>
    </source>
</evidence>
<accession>A0A518BNI0</accession>
<evidence type="ECO:0008006" key="3">
    <source>
        <dbReference type="Google" id="ProtNLM"/>
    </source>
</evidence>